<protein>
    <submittedName>
        <fullName evidence="2">SCP-like extracellular protein</fullName>
    </submittedName>
</protein>
<evidence type="ECO:0000259" key="1">
    <source>
        <dbReference type="Pfam" id="PF00188"/>
    </source>
</evidence>
<dbReference type="SUPFAM" id="SSF55797">
    <property type="entry name" value="PR-1-like"/>
    <property type="match status" value="1"/>
</dbReference>
<evidence type="ECO:0000313" key="3">
    <source>
        <dbReference type="Proteomes" id="UP000189670"/>
    </source>
</evidence>
<comment type="caution">
    <text evidence="2">The sequence shown here is derived from an EMBL/GenBank/DDBJ whole genome shotgun (WGS) entry which is preliminary data.</text>
</comment>
<reference evidence="3" key="1">
    <citation type="submission" date="2012-11" db="EMBL/GenBank/DDBJ databases">
        <authorList>
            <person name="Lucero-Rivera Y.E."/>
            <person name="Tovar-Ramirez D."/>
        </authorList>
    </citation>
    <scope>NUCLEOTIDE SEQUENCE [LARGE SCALE GENOMIC DNA]</scope>
    <source>
        <strain evidence="3">Araruama</strain>
    </source>
</reference>
<dbReference type="PANTHER" id="PTHR31157">
    <property type="entry name" value="SCP DOMAIN-CONTAINING PROTEIN"/>
    <property type="match status" value="1"/>
</dbReference>
<organism evidence="2 3">
    <name type="scientific">Candidatus Magnetoglobus multicellularis str. Araruama</name>
    <dbReference type="NCBI Taxonomy" id="890399"/>
    <lineage>
        <taxon>Bacteria</taxon>
        <taxon>Pseudomonadati</taxon>
        <taxon>Thermodesulfobacteriota</taxon>
        <taxon>Desulfobacteria</taxon>
        <taxon>Desulfobacterales</taxon>
        <taxon>Desulfobacteraceae</taxon>
        <taxon>Candidatus Magnetoglobus</taxon>
    </lineage>
</organism>
<dbReference type="InterPro" id="IPR014044">
    <property type="entry name" value="CAP_dom"/>
</dbReference>
<proteinExistence type="predicted"/>
<accession>A0A1V1P238</accession>
<dbReference type="Pfam" id="PF00188">
    <property type="entry name" value="CAP"/>
    <property type="match status" value="1"/>
</dbReference>
<dbReference type="PANTHER" id="PTHR31157:SF1">
    <property type="entry name" value="SCP DOMAIN-CONTAINING PROTEIN"/>
    <property type="match status" value="1"/>
</dbReference>
<evidence type="ECO:0000313" key="2">
    <source>
        <dbReference type="EMBL" id="ETR68880.1"/>
    </source>
</evidence>
<dbReference type="Gene3D" id="3.40.33.10">
    <property type="entry name" value="CAP"/>
    <property type="match status" value="1"/>
</dbReference>
<dbReference type="AlphaFoldDB" id="A0A1V1P238"/>
<gene>
    <name evidence="2" type="ORF">OMM_10084</name>
</gene>
<sequence length="295" mass="32883">MFISGCGDEIFNNIDIGESGFKKDIVEFVNLEREKGNWCGDKYYSSAPPVTWNDTLANAAMKHSTDMAQNEFLEHTGSDGSDPGDRILNAGYEWITYGENIAYGSGEIFGNSSEGAVKGWMDSPGHCSNIMNPDFIDIGVASFRGHCDGYDCLYWTMSLATPKDYTGYNKSIVLIPGSVDLNLNQTNNSRRILVYTVKTIKNWSFSNQVPNCDENACACISEEGEDTGTNKDNKAFNVFPIQQNESCTIDVSISFTDGSHITRTLYINVINDESQKKYIEKNFLAKSNNKKWENL</sequence>
<dbReference type="CDD" id="cd05379">
    <property type="entry name" value="CAP_bacterial"/>
    <property type="match status" value="1"/>
</dbReference>
<name>A0A1V1P238_9BACT</name>
<feature type="domain" description="SCP" evidence="1">
    <location>
        <begin position="45"/>
        <end position="157"/>
    </location>
</feature>
<dbReference type="EMBL" id="ATBP01000806">
    <property type="protein sequence ID" value="ETR68880.1"/>
    <property type="molecule type" value="Genomic_DNA"/>
</dbReference>
<dbReference type="InterPro" id="IPR035940">
    <property type="entry name" value="CAP_sf"/>
</dbReference>
<dbReference type="Proteomes" id="UP000189670">
    <property type="component" value="Unassembled WGS sequence"/>
</dbReference>